<proteinExistence type="predicted"/>
<dbReference type="STRING" id="272627.CCC_00923"/>
<dbReference type="PANTHER" id="PTHR33747">
    <property type="entry name" value="UPF0225 PROTEIN SCO1677"/>
    <property type="match status" value="1"/>
</dbReference>
<dbReference type="Pfam" id="PF02810">
    <property type="entry name" value="SEC-C"/>
    <property type="match status" value="2"/>
</dbReference>
<evidence type="ECO:0000313" key="3">
    <source>
        <dbReference type="Proteomes" id="UP000031971"/>
    </source>
</evidence>
<sequence>MTLCPCGSGQPYDSCCEPFISGKAVAPTPEALMRSRYAAFTVAAIDYLHDTLAPDERGDFHREETEKWAKSSQWLGLTIHATSGGGDGDDEGTVDFTARFRMDNKNEAHRELSTFRREEGRWYYVAGRIGGAPVEQRRVAVKAGRNDPCPCGSGKKFKKCCGG</sequence>
<name>A0A0C2U8N6_PARME</name>
<dbReference type="Proteomes" id="UP000031971">
    <property type="component" value="Unassembled WGS sequence"/>
</dbReference>
<feature type="domain" description="YchJ-like middle NTF2-like" evidence="1">
    <location>
        <begin position="28"/>
        <end position="127"/>
    </location>
</feature>
<accession>A0A0C2U8N6</accession>
<dbReference type="OrthoDB" id="21421at2"/>
<dbReference type="Pfam" id="PF17775">
    <property type="entry name" value="YchJ_M-like"/>
    <property type="match status" value="1"/>
</dbReference>
<reference evidence="2 3" key="1">
    <citation type="submission" date="2015-01" db="EMBL/GenBank/DDBJ databases">
        <title>Genome Sequence of Magnetospirillum magnetotacticum Strain MS-1.</title>
        <authorList>
            <person name="Marinov G.K."/>
            <person name="Smalley M.D."/>
            <person name="DeSalvo G."/>
        </authorList>
    </citation>
    <scope>NUCLEOTIDE SEQUENCE [LARGE SCALE GENOMIC DNA]</scope>
    <source>
        <strain evidence="2 3">MS-1</strain>
    </source>
</reference>
<dbReference type="PANTHER" id="PTHR33747:SF1">
    <property type="entry name" value="ADENYLATE CYCLASE-ASSOCIATED CAP C-TERMINAL DOMAIN-CONTAINING PROTEIN"/>
    <property type="match status" value="1"/>
</dbReference>
<comment type="caution">
    <text evidence="2">The sequence shown here is derived from an EMBL/GenBank/DDBJ whole genome shotgun (WGS) entry which is preliminary data.</text>
</comment>
<dbReference type="Gene3D" id="3.10.450.50">
    <property type="match status" value="1"/>
</dbReference>
<gene>
    <name evidence="2" type="ORF">CCC_00923</name>
</gene>
<dbReference type="RefSeq" id="WP_041042130.1">
    <property type="nucleotide sequence ID" value="NZ_JXSL01000030.1"/>
</dbReference>
<dbReference type="SUPFAM" id="SSF103642">
    <property type="entry name" value="Sec-C motif"/>
    <property type="match status" value="1"/>
</dbReference>
<dbReference type="InterPro" id="IPR032710">
    <property type="entry name" value="NTF2-like_dom_sf"/>
</dbReference>
<protein>
    <submittedName>
        <fullName evidence="2">UPF0225 protein YchJ</fullName>
    </submittedName>
</protein>
<dbReference type="AlphaFoldDB" id="A0A0C2U8N6"/>
<dbReference type="NCBIfam" id="NF002486">
    <property type="entry name" value="PRK01752.1"/>
    <property type="match status" value="1"/>
</dbReference>
<dbReference type="EMBL" id="JXSL01000030">
    <property type="protein sequence ID" value="KIL97862.1"/>
    <property type="molecule type" value="Genomic_DNA"/>
</dbReference>
<organism evidence="2 3">
    <name type="scientific">Paramagnetospirillum magnetotacticum MS-1</name>
    <dbReference type="NCBI Taxonomy" id="272627"/>
    <lineage>
        <taxon>Bacteria</taxon>
        <taxon>Pseudomonadati</taxon>
        <taxon>Pseudomonadota</taxon>
        <taxon>Alphaproteobacteria</taxon>
        <taxon>Rhodospirillales</taxon>
        <taxon>Magnetospirillaceae</taxon>
        <taxon>Paramagnetospirillum</taxon>
    </lineage>
</organism>
<evidence type="ECO:0000313" key="2">
    <source>
        <dbReference type="EMBL" id="KIL97862.1"/>
    </source>
</evidence>
<dbReference type="InterPro" id="IPR048469">
    <property type="entry name" value="YchJ-like_M"/>
</dbReference>
<dbReference type="InterPro" id="IPR004027">
    <property type="entry name" value="SEC_C_motif"/>
</dbReference>
<evidence type="ECO:0000259" key="1">
    <source>
        <dbReference type="Pfam" id="PF17775"/>
    </source>
</evidence>
<dbReference type="SUPFAM" id="SSF54427">
    <property type="entry name" value="NTF2-like"/>
    <property type="match status" value="1"/>
</dbReference>
<dbReference type="NCBIfam" id="NF002449">
    <property type="entry name" value="PRK01617.1"/>
    <property type="match status" value="1"/>
</dbReference>
<keyword evidence="3" id="KW-1185">Reference proteome</keyword>